<dbReference type="GO" id="GO:0032259">
    <property type="term" value="P:methylation"/>
    <property type="evidence" value="ECO:0007669"/>
    <property type="project" value="UniProtKB-KW"/>
</dbReference>
<comment type="caution">
    <text evidence="3">The sequence shown here is derived from an EMBL/GenBank/DDBJ whole genome shotgun (WGS) entry which is preliminary data.</text>
</comment>
<evidence type="ECO:0000313" key="3">
    <source>
        <dbReference type="EMBL" id="ELZ29941.1"/>
    </source>
</evidence>
<dbReference type="Gene3D" id="3.40.50.150">
    <property type="entry name" value="Vaccinia Virus protein VP39"/>
    <property type="match status" value="1"/>
</dbReference>
<dbReference type="CDD" id="cd02440">
    <property type="entry name" value="AdoMet_MTases"/>
    <property type="match status" value="1"/>
</dbReference>
<keyword evidence="3" id="KW-0489">Methyltransferase</keyword>
<dbReference type="Proteomes" id="UP000011513">
    <property type="component" value="Unassembled WGS sequence"/>
</dbReference>
<dbReference type="InterPro" id="IPR029063">
    <property type="entry name" value="SAM-dependent_MTases_sf"/>
</dbReference>
<reference evidence="3 4" key="1">
    <citation type="journal article" date="2014" name="PLoS Genet.">
        <title>Phylogenetically driven sequencing of extremely halophilic archaea reveals strategies for static and dynamic osmo-response.</title>
        <authorList>
            <person name="Becker E.A."/>
            <person name="Seitzer P.M."/>
            <person name="Tritt A."/>
            <person name="Larsen D."/>
            <person name="Krusor M."/>
            <person name="Yao A.I."/>
            <person name="Wu D."/>
            <person name="Madern D."/>
            <person name="Eisen J.A."/>
            <person name="Darling A.E."/>
            <person name="Facciotti M.T."/>
        </authorList>
    </citation>
    <scope>NUCLEOTIDE SEQUENCE [LARGE SCALE GENOMIC DNA]</scope>
    <source>
        <strain evidence="3 4">JCM 14848</strain>
    </source>
</reference>
<dbReference type="InParanoid" id="M0D338"/>
<accession>M0D338</accession>
<gene>
    <name evidence="3" type="ORF">C474_12941</name>
</gene>
<feature type="region of interest" description="Disordered" evidence="1">
    <location>
        <begin position="1"/>
        <end position="56"/>
    </location>
</feature>
<dbReference type="AlphaFoldDB" id="M0D338"/>
<name>M0D338_HALPD</name>
<dbReference type="SUPFAM" id="SSF53335">
    <property type="entry name" value="S-adenosyl-L-methionine-dependent methyltransferases"/>
    <property type="match status" value="1"/>
</dbReference>
<protein>
    <submittedName>
        <fullName evidence="3">Methylase involved in ubiquinone/menaquinone biosynthesis</fullName>
    </submittedName>
</protein>
<dbReference type="InterPro" id="IPR013216">
    <property type="entry name" value="Methyltransf_11"/>
</dbReference>
<feature type="compositionally biased region" description="Low complexity" evidence="1">
    <location>
        <begin position="1"/>
        <end position="23"/>
    </location>
</feature>
<keyword evidence="3" id="KW-0808">Transferase</keyword>
<feature type="domain" description="Methyltransferase type 11" evidence="2">
    <location>
        <begin position="96"/>
        <end position="178"/>
    </location>
</feature>
<organism evidence="3 4">
    <name type="scientific">Halogeometricum pallidum JCM 14848</name>
    <dbReference type="NCBI Taxonomy" id="1227487"/>
    <lineage>
        <taxon>Archaea</taxon>
        <taxon>Methanobacteriati</taxon>
        <taxon>Methanobacteriota</taxon>
        <taxon>Stenosarchaea group</taxon>
        <taxon>Halobacteria</taxon>
        <taxon>Halobacteriales</taxon>
        <taxon>Haloferacaceae</taxon>
        <taxon>Halogeometricum</taxon>
    </lineage>
</organism>
<evidence type="ECO:0000256" key="1">
    <source>
        <dbReference type="SAM" id="MobiDB-lite"/>
    </source>
</evidence>
<keyword evidence="3" id="KW-0830">Ubiquinone</keyword>
<dbReference type="eggNOG" id="arCOG01783">
    <property type="taxonomic scope" value="Archaea"/>
</dbReference>
<dbReference type="Pfam" id="PF08241">
    <property type="entry name" value="Methyltransf_11"/>
    <property type="match status" value="1"/>
</dbReference>
<dbReference type="PANTHER" id="PTHR43591">
    <property type="entry name" value="METHYLTRANSFERASE"/>
    <property type="match status" value="1"/>
</dbReference>
<proteinExistence type="predicted"/>
<evidence type="ECO:0000313" key="4">
    <source>
        <dbReference type="Proteomes" id="UP000011513"/>
    </source>
</evidence>
<sequence>MHPGSVPSSAPSASSGARPDSPDGGAGTTDHGARRSDRDRRVGRRRPTRTAFVGRRATPTVRKFSPEYLRRTRDGMWAESREALADLSLADRTRVLDAGCGTGELSRVLDAETPGEVVCVDADTDLLGVARRETGLSTVAGDAVRLPFVDDAFDLVVCQALLVNLPDPSEALDSFVRVSSELVAAVEPDNAAVGVESTVSAEVALERSVRESYIEGVRTDVALGDRLPDIFEAAGLRDVRTRRHFHRKVTQPPYDELELEDAARKANGAGVAAHETELRRTLSDAEYDALRRDWREMGRSVVEQMREERYRRAEVVPFDVVVGRVPE</sequence>
<dbReference type="PATRIC" id="fig|1227487.5.peg.2619"/>
<dbReference type="EMBL" id="AOIV01000027">
    <property type="protein sequence ID" value="ELZ29941.1"/>
    <property type="molecule type" value="Genomic_DNA"/>
</dbReference>
<evidence type="ECO:0000259" key="2">
    <source>
        <dbReference type="Pfam" id="PF08241"/>
    </source>
</evidence>
<feature type="compositionally biased region" description="Basic and acidic residues" evidence="1">
    <location>
        <begin position="31"/>
        <end position="40"/>
    </location>
</feature>
<keyword evidence="4" id="KW-1185">Reference proteome</keyword>
<dbReference type="GO" id="GO:0008757">
    <property type="term" value="F:S-adenosylmethionine-dependent methyltransferase activity"/>
    <property type="evidence" value="ECO:0007669"/>
    <property type="project" value="InterPro"/>
</dbReference>